<dbReference type="GO" id="GO:0003723">
    <property type="term" value="F:RNA binding"/>
    <property type="evidence" value="ECO:0007669"/>
    <property type="project" value="UniProtKB-KW"/>
</dbReference>
<dbReference type="SUPFAM" id="SSF55120">
    <property type="entry name" value="Pseudouridine synthase"/>
    <property type="match status" value="1"/>
</dbReference>
<dbReference type="InterPro" id="IPR002942">
    <property type="entry name" value="S4_RNA-bd"/>
</dbReference>
<sequence>MCKYRGYVKIRVICGASTRTLEVDSSTRLDECVALGIETSRNQAQALIKQGAITLNGTLCQKCGLRLTADTSISIALPPSTQAKPTTQVPEMAITRIYEDEELLILNKPPHLVVHSAPSVREATLVDWLQAQGVMLSTLSGAHRAGIVHRLDKQTSGAIAIAKTNAAHAYLSQQLKDRAMGRYYVALIDKPLKEPRMIACNLARHPNNRLKMANIDAMGQHSTAARFSQSVFIPLINTQETSLLAIKLYTGRTHQIRAHLESINRHIVGDRLYGYSGALECRVMLHAYLLYLTHPATHKQMVFRAGIFGDMLQCAQEIFGVKEFDEAIRQDEIVQAFNHWDSAYRAK</sequence>
<dbReference type="InterPro" id="IPR036986">
    <property type="entry name" value="S4_RNA-bd_sf"/>
</dbReference>
<dbReference type="SMART" id="SM00363">
    <property type="entry name" value="S4"/>
    <property type="match status" value="1"/>
</dbReference>
<evidence type="ECO:0000256" key="1">
    <source>
        <dbReference type="ARBA" id="ARBA00000073"/>
    </source>
</evidence>
<keyword evidence="5" id="KW-0694">RNA-binding</keyword>
<dbReference type="CDD" id="cd02869">
    <property type="entry name" value="PseudoU_synth_RluA_like"/>
    <property type="match status" value="1"/>
</dbReference>
<evidence type="ECO:0000256" key="4">
    <source>
        <dbReference type="PIRSR" id="PIRSR606225-1"/>
    </source>
</evidence>
<dbReference type="PANTHER" id="PTHR21600">
    <property type="entry name" value="MITOCHONDRIAL RNA PSEUDOURIDINE SYNTHASE"/>
    <property type="match status" value="1"/>
</dbReference>
<dbReference type="InterPro" id="IPR050188">
    <property type="entry name" value="RluA_PseudoU_synthase"/>
</dbReference>
<protein>
    <recommendedName>
        <fullName evidence="6">Pseudouridine synthase</fullName>
        <ecNumber evidence="6">5.4.99.-</ecNumber>
    </recommendedName>
</protein>
<evidence type="ECO:0000313" key="9">
    <source>
        <dbReference type="Proteomes" id="UP000254841"/>
    </source>
</evidence>
<keyword evidence="3 6" id="KW-0413">Isomerase</keyword>
<dbReference type="GO" id="GO:0016829">
    <property type="term" value="F:lyase activity"/>
    <property type="evidence" value="ECO:0007669"/>
    <property type="project" value="UniProtKB-KW"/>
</dbReference>
<dbReference type="Gene3D" id="3.30.2350.10">
    <property type="entry name" value="Pseudouridine synthase"/>
    <property type="match status" value="1"/>
</dbReference>
<feature type="active site" evidence="4">
    <location>
        <position position="152"/>
    </location>
</feature>
<dbReference type="Proteomes" id="UP000254841">
    <property type="component" value="Unassembled WGS sequence"/>
</dbReference>
<evidence type="ECO:0000259" key="7">
    <source>
        <dbReference type="SMART" id="SM00363"/>
    </source>
</evidence>
<keyword evidence="8" id="KW-0456">Lyase</keyword>
<dbReference type="GO" id="GO:0000455">
    <property type="term" value="P:enzyme-directed rRNA pseudouridine synthesis"/>
    <property type="evidence" value="ECO:0007669"/>
    <property type="project" value="UniProtKB-ARBA"/>
</dbReference>
<dbReference type="Pfam" id="PF00849">
    <property type="entry name" value="PseudoU_synth_2"/>
    <property type="match status" value="1"/>
</dbReference>
<evidence type="ECO:0000256" key="6">
    <source>
        <dbReference type="RuleBase" id="RU362028"/>
    </source>
</evidence>
<dbReference type="NCBIfam" id="TIGR00005">
    <property type="entry name" value="rluA_subfam"/>
    <property type="match status" value="1"/>
</dbReference>
<comment type="similarity">
    <text evidence="2 6">Belongs to the pseudouridine synthase RluA family.</text>
</comment>
<dbReference type="EMBL" id="UGHV01000001">
    <property type="protein sequence ID" value="STO97101.1"/>
    <property type="molecule type" value="Genomic_DNA"/>
</dbReference>
<dbReference type="Gene3D" id="3.10.290.10">
    <property type="entry name" value="RNA-binding S4 domain"/>
    <property type="match status" value="1"/>
</dbReference>
<dbReference type="InterPro" id="IPR020103">
    <property type="entry name" value="PsdUridine_synth_cat_dom_sf"/>
</dbReference>
<dbReference type="PANTHER" id="PTHR21600:SF44">
    <property type="entry name" value="RIBOSOMAL LARGE SUBUNIT PSEUDOURIDINE SYNTHASE D"/>
    <property type="match status" value="1"/>
</dbReference>
<organism evidence="8 9">
    <name type="scientific">Helicobacter canis</name>
    <dbReference type="NCBI Taxonomy" id="29419"/>
    <lineage>
        <taxon>Bacteria</taxon>
        <taxon>Pseudomonadati</taxon>
        <taxon>Campylobacterota</taxon>
        <taxon>Epsilonproteobacteria</taxon>
        <taxon>Campylobacterales</taxon>
        <taxon>Helicobacteraceae</taxon>
        <taxon>Helicobacter</taxon>
    </lineage>
</organism>
<feature type="domain" description="RNA-binding S4" evidence="7">
    <location>
        <begin position="27"/>
        <end position="86"/>
    </location>
</feature>
<dbReference type="InterPro" id="IPR006225">
    <property type="entry name" value="PsdUridine_synth_RluC/D"/>
</dbReference>
<dbReference type="InterPro" id="IPR006145">
    <property type="entry name" value="PsdUridine_synth_RsuA/RluA"/>
</dbReference>
<dbReference type="GO" id="GO:0120159">
    <property type="term" value="F:rRNA pseudouridine synthase activity"/>
    <property type="evidence" value="ECO:0007669"/>
    <property type="project" value="UniProtKB-ARBA"/>
</dbReference>
<evidence type="ECO:0000256" key="3">
    <source>
        <dbReference type="ARBA" id="ARBA00023235"/>
    </source>
</evidence>
<evidence type="ECO:0000256" key="2">
    <source>
        <dbReference type="ARBA" id="ARBA00010876"/>
    </source>
</evidence>
<dbReference type="AlphaFoldDB" id="A0A377J3P9"/>
<name>A0A377J3P9_9HELI</name>
<dbReference type="Pfam" id="PF01479">
    <property type="entry name" value="S4"/>
    <property type="match status" value="1"/>
</dbReference>
<dbReference type="CDD" id="cd00165">
    <property type="entry name" value="S4"/>
    <property type="match status" value="1"/>
</dbReference>
<gene>
    <name evidence="8" type="primary">rluD</name>
    <name evidence="8" type="ORF">NCTC12410_00923</name>
</gene>
<accession>A0A377J3P9</accession>
<dbReference type="EC" id="5.4.99.-" evidence="6"/>
<evidence type="ECO:0000256" key="5">
    <source>
        <dbReference type="PROSITE-ProRule" id="PRU00182"/>
    </source>
</evidence>
<reference evidence="8 9" key="1">
    <citation type="submission" date="2018-06" db="EMBL/GenBank/DDBJ databases">
        <authorList>
            <consortium name="Pathogen Informatics"/>
            <person name="Doyle S."/>
        </authorList>
    </citation>
    <scope>NUCLEOTIDE SEQUENCE [LARGE SCALE GENOMIC DNA]</scope>
    <source>
        <strain evidence="8 9">NCTC12410</strain>
    </source>
</reference>
<dbReference type="SUPFAM" id="SSF55174">
    <property type="entry name" value="Alpha-L RNA-binding motif"/>
    <property type="match status" value="1"/>
</dbReference>
<evidence type="ECO:0000313" key="8">
    <source>
        <dbReference type="EMBL" id="STO97101.1"/>
    </source>
</evidence>
<dbReference type="PROSITE" id="PS50889">
    <property type="entry name" value="S4"/>
    <property type="match status" value="1"/>
</dbReference>
<comment type="catalytic activity">
    <reaction evidence="1 6">
        <text>a uridine in RNA = a pseudouridine in RNA</text>
        <dbReference type="Rhea" id="RHEA:48348"/>
        <dbReference type="Rhea" id="RHEA-COMP:12068"/>
        <dbReference type="Rhea" id="RHEA-COMP:12069"/>
        <dbReference type="ChEBI" id="CHEBI:65314"/>
        <dbReference type="ChEBI" id="CHEBI:65315"/>
    </reaction>
</comment>
<comment type="function">
    <text evidence="6">Responsible for synthesis of pseudouridine from uracil.</text>
</comment>
<proteinExistence type="inferred from homology"/>